<protein>
    <submittedName>
        <fullName evidence="8">FtsW/RodA/SpoVE family cell cycle protein</fullName>
    </submittedName>
</protein>
<dbReference type="Pfam" id="PF01098">
    <property type="entry name" value="FTSW_RODA_SPOVE"/>
    <property type="match status" value="1"/>
</dbReference>
<dbReference type="Gene3D" id="2.60.200.20">
    <property type="match status" value="1"/>
</dbReference>
<feature type="domain" description="FHA" evidence="7">
    <location>
        <begin position="55"/>
        <end position="105"/>
    </location>
</feature>
<evidence type="ECO:0000256" key="3">
    <source>
        <dbReference type="ARBA" id="ARBA00022960"/>
    </source>
</evidence>
<dbReference type="GO" id="GO:0015648">
    <property type="term" value="F:lipid-linked peptidoglycan transporter activity"/>
    <property type="evidence" value="ECO:0007669"/>
    <property type="project" value="TreeGrafter"/>
</dbReference>
<dbReference type="GO" id="GO:0032153">
    <property type="term" value="C:cell division site"/>
    <property type="evidence" value="ECO:0007669"/>
    <property type="project" value="TreeGrafter"/>
</dbReference>
<reference evidence="8" key="1">
    <citation type="journal article" date="2021" name="PeerJ">
        <title>Extensive microbial diversity within the chicken gut microbiome revealed by metagenomics and culture.</title>
        <authorList>
            <person name="Gilroy R."/>
            <person name="Ravi A."/>
            <person name="Getino M."/>
            <person name="Pursley I."/>
            <person name="Horton D.L."/>
            <person name="Alikhan N.F."/>
            <person name="Baker D."/>
            <person name="Gharbi K."/>
            <person name="Hall N."/>
            <person name="Watson M."/>
            <person name="Adriaenssens E.M."/>
            <person name="Foster-Nyarko E."/>
            <person name="Jarju S."/>
            <person name="Secka A."/>
            <person name="Antonio M."/>
            <person name="Oren A."/>
            <person name="Chaudhuri R.R."/>
            <person name="La Ragione R."/>
            <person name="Hildebrand F."/>
            <person name="Pallen M.J."/>
        </authorList>
    </citation>
    <scope>NUCLEOTIDE SEQUENCE</scope>
    <source>
        <strain evidence="8">CHK33-7979</strain>
    </source>
</reference>
<comment type="caution">
    <text evidence="8">The sequence shown here is derived from an EMBL/GenBank/DDBJ whole genome shotgun (WGS) entry which is preliminary data.</text>
</comment>
<evidence type="ECO:0000313" key="9">
    <source>
        <dbReference type="Proteomes" id="UP000886824"/>
    </source>
</evidence>
<evidence type="ECO:0000256" key="2">
    <source>
        <dbReference type="ARBA" id="ARBA00022692"/>
    </source>
</evidence>
<keyword evidence="5 6" id="KW-0472">Membrane</keyword>
<dbReference type="Pfam" id="PF00498">
    <property type="entry name" value="FHA"/>
    <property type="match status" value="1"/>
</dbReference>
<dbReference type="GO" id="GO:0005886">
    <property type="term" value="C:plasma membrane"/>
    <property type="evidence" value="ECO:0007669"/>
    <property type="project" value="TreeGrafter"/>
</dbReference>
<keyword evidence="3" id="KW-0133">Cell shape</keyword>
<evidence type="ECO:0000256" key="5">
    <source>
        <dbReference type="ARBA" id="ARBA00023136"/>
    </source>
</evidence>
<dbReference type="InterPro" id="IPR008984">
    <property type="entry name" value="SMAD_FHA_dom_sf"/>
</dbReference>
<feature type="transmembrane region" description="Helical" evidence="6">
    <location>
        <begin position="370"/>
        <end position="395"/>
    </location>
</feature>
<feature type="transmembrane region" description="Helical" evidence="6">
    <location>
        <begin position="210"/>
        <end position="228"/>
    </location>
</feature>
<proteinExistence type="predicted"/>
<evidence type="ECO:0000256" key="6">
    <source>
        <dbReference type="SAM" id="Phobius"/>
    </source>
</evidence>
<feature type="transmembrane region" description="Helical" evidence="6">
    <location>
        <begin position="522"/>
        <end position="540"/>
    </location>
</feature>
<feature type="transmembrane region" description="Helical" evidence="6">
    <location>
        <begin position="151"/>
        <end position="170"/>
    </location>
</feature>
<feature type="transmembrane region" description="Helical" evidence="6">
    <location>
        <begin position="456"/>
        <end position="474"/>
    </location>
</feature>
<feature type="transmembrane region" description="Helical" evidence="6">
    <location>
        <begin position="234"/>
        <end position="252"/>
    </location>
</feature>
<evidence type="ECO:0000259" key="7">
    <source>
        <dbReference type="PROSITE" id="PS50006"/>
    </source>
</evidence>
<name>A0A9D1Z3A0_9FIRM</name>
<dbReference type="AlphaFoldDB" id="A0A9D1Z3A0"/>
<feature type="transmembrane region" description="Helical" evidence="6">
    <location>
        <begin position="331"/>
        <end position="364"/>
    </location>
</feature>
<dbReference type="Proteomes" id="UP000886824">
    <property type="component" value="Unassembled WGS sequence"/>
</dbReference>
<feature type="transmembrane region" description="Helical" evidence="6">
    <location>
        <begin position="264"/>
        <end position="287"/>
    </location>
</feature>
<dbReference type="InterPro" id="IPR001182">
    <property type="entry name" value="FtsW/RodA"/>
</dbReference>
<accession>A0A9D1Z3A0</accession>
<dbReference type="GO" id="GO:0008360">
    <property type="term" value="P:regulation of cell shape"/>
    <property type="evidence" value="ECO:0007669"/>
    <property type="project" value="UniProtKB-KW"/>
</dbReference>
<dbReference type="SMART" id="SM00240">
    <property type="entry name" value="FHA"/>
    <property type="match status" value="1"/>
</dbReference>
<sequence length="578" mass="62280">MAWYTAVVRFLFPVLALLILARSIRSLLTVPHTPEVWAYLTLPNGLSEPLTHWENFLGRSNACDVILGYPTVSRQHAALIRAENDSWTVYDLASKGGITINGRPVAEAAPVAYGDVVALGGVETVLLPVPPEEQEKRRQKRQAEERPHSPWVGLFFLTIFQVLTAIQLMAAAGDDLPADVPGAFFCLIPVMWGYFLAMRAIHRVGFEMETIAFFLSTLSLAVTASSAPSALFKQLLALLLGLFLFVVLGVFLRDLDRVKSIRWLMAGGAIGLLGLTLVLGALGLSQAKYGALNWVTLGPLSFQPSELAKICYIFAGSATLERLFRKRNLGLFMVLTAVCLGCLALMSDFGTAAIFFITFLVIAYLRSGDWATLALICGGAVFGVVILLTFKPYILSRFSTWGHAWEQASSGGFQQVRTMSAAASGGLVGVGAGEGWLHNVAAGDTDLVFGMLCEEWGLIIAALAVLSIVTLAVFAVRSCRSGRSSFYTIAACAATSLLVFQTCLNVFGAVDLLPLTGVTFPFVSNGGSAMLSSWGLLAFLKATDTRQNASFAIRLPARREKDSIYLSPKDHKEVSGDA</sequence>
<keyword evidence="2 6" id="KW-0812">Transmembrane</keyword>
<reference evidence="8" key="2">
    <citation type="submission" date="2021-04" db="EMBL/GenBank/DDBJ databases">
        <authorList>
            <person name="Gilroy R."/>
        </authorList>
    </citation>
    <scope>NUCLEOTIDE SEQUENCE</scope>
    <source>
        <strain evidence="8">CHK33-7979</strain>
    </source>
</reference>
<dbReference type="PROSITE" id="PS50006">
    <property type="entry name" value="FHA_DOMAIN"/>
    <property type="match status" value="1"/>
</dbReference>
<dbReference type="CDD" id="cd00060">
    <property type="entry name" value="FHA"/>
    <property type="match status" value="1"/>
</dbReference>
<feature type="transmembrane region" description="Helical" evidence="6">
    <location>
        <begin position="486"/>
        <end position="510"/>
    </location>
</feature>
<dbReference type="GO" id="GO:0051301">
    <property type="term" value="P:cell division"/>
    <property type="evidence" value="ECO:0007669"/>
    <property type="project" value="InterPro"/>
</dbReference>
<dbReference type="EMBL" id="DXCX01000047">
    <property type="protein sequence ID" value="HIY73224.1"/>
    <property type="molecule type" value="Genomic_DNA"/>
</dbReference>
<dbReference type="PANTHER" id="PTHR30474">
    <property type="entry name" value="CELL CYCLE PROTEIN"/>
    <property type="match status" value="1"/>
</dbReference>
<comment type="subcellular location">
    <subcellularLocation>
        <location evidence="1">Membrane</location>
        <topology evidence="1">Multi-pass membrane protein</topology>
    </subcellularLocation>
</comment>
<evidence type="ECO:0000256" key="4">
    <source>
        <dbReference type="ARBA" id="ARBA00022989"/>
    </source>
</evidence>
<evidence type="ECO:0000313" key="8">
    <source>
        <dbReference type="EMBL" id="HIY73224.1"/>
    </source>
</evidence>
<gene>
    <name evidence="8" type="ORF">H9826_04510</name>
</gene>
<keyword evidence="4 6" id="KW-1133">Transmembrane helix</keyword>
<feature type="transmembrane region" description="Helical" evidence="6">
    <location>
        <begin position="182"/>
        <end position="198"/>
    </location>
</feature>
<organism evidence="8 9">
    <name type="scientific">Candidatus Intestinimonas merdavium</name>
    <dbReference type="NCBI Taxonomy" id="2838622"/>
    <lineage>
        <taxon>Bacteria</taxon>
        <taxon>Bacillati</taxon>
        <taxon>Bacillota</taxon>
        <taxon>Clostridia</taxon>
        <taxon>Eubacteriales</taxon>
        <taxon>Intestinimonas</taxon>
    </lineage>
</organism>
<dbReference type="InterPro" id="IPR000253">
    <property type="entry name" value="FHA_dom"/>
</dbReference>
<evidence type="ECO:0000256" key="1">
    <source>
        <dbReference type="ARBA" id="ARBA00004141"/>
    </source>
</evidence>
<dbReference type="PANTHER" id="PTHR30474:SF3">
    <property type="entry name" value="PEPTIDOGLYCAN GLYCOSYLTRANSFERASE RODA"/>
    <property type="match status" value="1"/>
</dbReference>
<dbReference type="SUPFAM" id="SSF49879">
    <property type="entry name" value="SMAD/FHA domain"/>
    <property type="match status" value="1"/>
</dbReference>